<organism evidence="2 3">
    <name type="scientific">Basidiobolus ranarum</name>
    <dbReference type="NCBI Taxonomy" id="34480"/>
    <lineage>
        <taxon>Eukaryota</taxon>
        <taxon>Fungi</taxon>
        <taxon>Fungi incertae sedis</taxon>
        <taxon>Zoopagomycota</taxon>
        <taxon>Entomophthoromycotina</taxon>
        <taxon>Basidiobolomycetes</taxon>
        <taxon>Basidiobolales</taxon>
        <taxon>Basidiobolaceae</taxon>
        <taxon>Basidiobolus</taxon>
    </lineage>
</organism>
<keyword evidence="1" id="KW-0812">Transmembrane</keyword>
<evidence type="ECO:0000313" key="2">
    <source>
        <dbReference type="EMBL" id="KAK9759946.1"/>
    </source>
</evidence>
<proteinExistence type="predicted"/>
<accession>A0ABR2WEP9</accession>
<dbReference type="EMBL" id="JASJQH010002764">
    <property type="protein sequence ID" value="KAK9759946.1"/>
    <property type="molecule type" value="Genomic_DNA"/>
</dbReference>
<gene>
    <name evidence="2" type="ORF">K7432_016503</name>
</gene>
<dbReference type="Proteomes" id="UP001479436">
    <property type="component" value="Unassembled WGS sequence"/>
</dbReference>
<evidence type="ECO:0000256" key="1">
    <source>
        <dbReference type="SAM" id="Phobius"/>
    </source>
</evidence>
<feature type="transmembrane region" description="Helical" evidence="1">
    <location>
        <begin position="6"/>
        <end position="32"/>
    </location>
</feature>
<evidence type="ECO:0000313" key="3">
    <source>
        <dbReference type="Proteomes" id="UP001479436"/>
    </source>
</evidence>
<feature type="transmembrane region" description="Helical" evidence="1">
    <location>
        <begin position="108"/>
        <end position="131"/>
    </location>
</feature>
<keyword evidence="1" id="KW-1133">Transmembrane helix</keyword>
<protein>
    <submittedName>
        <fullName evidence="2">Uncharacterized protein</fullName>
    </submittedName>
</protein>
<comment type="caution">
    <text evidence="2">The sequence shown here is derived from an EMBL/GenBank/DDBJ whole genome shotgun (WGS) entry which is preliminary data.</text>
</comment>
<reference evidence="2 3" key="1">
    <citation type="submission" date="2023-04" db="EMBL/GenBank/DDBJ databases">
        <title>Genome of Basidiobolus ranarum AG-B5.</title>
        <authorList>
            <person name="Stajich J.E."/>
            <person name="Carter-House D."/>
            <person name="Gryganskyi A."/>
        </authorList>
    </citation>
    <scope>NUCLEOTIDE SEQUENCE [LARGE SCALE GENOMIC DNA]</scope>
    <source>
        <strain evidence="2 3">AG-B5</strain>
    </source>
</reference>
<name>A0ABR2WEP9_9FUNG</name>
<sequence>MEWMLQWHAFFVAFALCVLTLGGLYGGIVAPLGNYIFGLRFFRDGYAHKSRPITIFLSFILGVGIPAAFIGKYAADGGFQNHAPKAFFQFVWSFCDYWRTYKNFQVEVYLFLYIYTFLSFGLVLNLAFGVLSRWKPLPAPETEPASQRHLFLIVAHTSSDKLKGTIAA</sequence>
<keyword evidence="3" id="KW-1185">Reference proteome</keyword>
<keyword evidence="1" id="KW-0472">Membrane</keyword>
<feature type="transmembrane region" description="Helical" evidence="1">
    <location>
        <begin position="53"/>
        <end position="75"/>
    </location>
</feature>